<dbReference type="InterPro" id="IPR023214">
    <property type="entry name" value="HAD_sf"/>
</dbReference>
<comment type="subcellular location">
    <subcellularLocation>
        <location evidence="1">Membrane</location>
        <topology evidence="1">Multi-pass membrane protein</topology>
    </subcellularLocation>
</comment>
<feature type="transmembrane region" description="Helical" evidence="9">
    <location>
        <begin position="1017"/>
        <end position="1035"/>
    </location>
</feature>
<feature type="domain" description="Cation-transporting P-type ATPase C-terminal" evidence="11">
    <location>
        <begin position="863"/>
        <end position="1042"/>
    </location>
</feature>
<dbReference type="NCBIfam" id="TIGR01494">
    <property type="entry name" value="ATPase_P-type"/>
    <property type="match status" value="2"/>
</dbReference>
<evidence type="ECO:0000256" key="5">
    <source>
        <dbReference type="ARBA" id="ARBA00022967"/>
    </source>
</evidence>
<dbReference type="Gene3D" id="2.70.150.10">
    <property type="entry name" value="Calcium-transporting ATPase, cytoplasmic transduction domain A"/>
    <property type="match status" value="1"/>
</dbReference>
<dbReference type="GO" id="GO:0016887">
    <property type="term" value="F:ATP hydrolysis activity"/>
    <property type="evidence" value="ECO:0007669"/>
    <property type="project" value="InterPro"/>
</dbReference>
<dbReference type="InterPro" id="IPR018303">
    <property type="entry name" value="ATPase_P-typ_P_site"/>
</dbReference>
<comment type="caution">
    <text evidence="13">The sequence shown here is derived from an EMBL/GenBank/DDBJ whole genome shotgun (WGS) entry which is preliminary data.</text>
</comment>
<proteinExistence type="predicted"/>
<dbReference type="Gene3D" id="1.20.1110.10">
    <property type="entry name" value="Calcium-transporting ATPase, transmembrane domain"/>
    <property type="match status" value="2"/>
</dbReference>
<dbReference type="GO" id="GO:0006883">
    <property type="term" value="P:intracellular sodium ion homeostasis"/>
    <property type="evidence" value="ECO:0007669"/>
    <property type="project" value="TreeGrafter"/>
</dbReference>
<dbReference type="InterPro" id="IPR050510">
    <property type="entry name" value="Cation_transp_ATPase_P-type"/>
</dbReference>
<name>A0AA88H1G1_NAELO</name>
<dbReference type="RefSeq" id="XP_044553878.1">
    <property type="nucleotide sequence ID" value="XM_044689349.1"/>
</dbReference>
<keyword evidence="14" id="KW-1185">Reference proteome</keyword>
<feature type="transmembrane region" description="Helical" evidence="9">
    <location>
        <begin position="209"/>
        <end position="228"/>
    </location>
</feature>
<dbReference type="Gene3D" id="3.40.1110.10">
    <property type="entry name" value="Calcium-transporting ATPase, cytoplasmic domain N"/>
    <property type="match status" value="2"/>
</dbReference>
<feature type="domain" description="Cation-transporting P-type ATPase N-terminal" evidence="12">
    <location>
        <begin position="145"/>
        <end position="201"/>
    </location>
</feature>
<dbReference type="SUPFAM" id="SSF81660">
    <property type="entry name" value="Metal cation-transporting ATPase, ATP-binding domain N"/>
    <property type="match status" value="1"/>
</dbReference>
<dbReference type="InterPro" id="IPR006068">
    <property type="entry name" value="ATPase_P-typ_cation-transptr_C"/>
</dbReference>
<evidence type="ECO:0000259" key="10">
    <source>
        <dbReference type="Pfam" id="PF00122"/>
    </source>
</evidence>
<dbReference type="SFLD" id="SFLDF00027">
    <property type="entry name" value="p-type_atpase"/>
    <property type="match status" value="1"/>
</dbReference>
<keyword evidence="4" id="KW-0067">ATP-binding</keyword>
<dbReference type="InterPro" id="IPR023299">
    <property type="entry name" value="ATPase_P-typ_cyto_dom_N"/>
</dbReference>
<dbReference type="InterPro" id="IPR036412">
    <property type="entry name" value="HAD-like_sf"/>
</dbReference>
<feature type="transmembrane region" description="Helical" evidence="9">
    <location>
        <begin position="982"/>
        <end position="1005"/>
    </location>
</feature>
<dbReference type="PRINTS" id="PR00120">
    <property type="entry name" value="HATPASE"/>
</dbReference>
<dbReference type="PANTHER" id="PTHR43294:SF20">
    <property type="entry name" value="P-TYPE ATPASE"/>
    <property type="match status" value="1"/>
</dbReference>
<evidence type="ECO:0000256" key="2">
    <source>
        <dbReference type="ARBA" id="ARBA00022692"/>
    </source>
</evidence>
<dbReference type="InterPro" id="IPR008250">
    <property type="entry name" value="ATPase_P-typ_transduc_dom_A_sf"/>
</dbReference>
<keyword evidence="7 9" id="KW-0472">Membrane</keyword>
<dbReference type="GO" id="GO:0005391">
    <property type="term" value="F:P-type sodium:potassium-exchanging transporter activity"/>
    <property type="evidence" value="ECO:0007669"/>
    <property type="project" value="TreeGrafter"/>
</dbReference>
<dbReference type="GO" id="GO:0005886">
    <property type="term" value="C:plasma membrane"/>
    <property type="evidence" value="ECO:0007669"/>
    <property type="project" value="TreeGrafter"/>
</dbReference>
<dbReference type="InterPro" id="IPR044492">
    <property type="entry name" value="P_typ_ATPase_HD_dom"/>
</dbReference>
<keyword evidence="2 9" id="KW-0812">Transmembrane</keyword>
<dbReference type="Pfam" id="PF00122">
    <property type="entry name" value="E1-E2_ATPase"/>
    <property type="match status" value="1"/>
</dbReference>
<dbReference type="AlphaFoldDB" id="A0AA88H1G1"/>
<dbReference type="GeneID" id="68105922"/>
<gene>
    <name evidence="13" type="ORF">C9374_013469</name>
</gene>
<evidence type="ECO:0000256" key="8">
    <source>
        <dbReference type="SAM" id="MobiDB-lite"/>
    </source>
</evidence>
<reference evidence="13 14" key="1">
    <citation type="journal article" date="2018" name="BMC Genomics">
        <title>The genome of Naegleria lovaniensis, the basis for a comparative approach to unravel pathogenicity factors of the human pathogenic amoeba N. fowleri.</title>
        <authorList>
            <person name="Liechti N."/>
            <person name="Schurch N."/>
            <person name="Bruggmann R."/>
            <person name="Wittwer M."/>
        </authorList>
    </citation>
    <scope>NUCLEOTIDE SEQUENCE [LARGE SCALE GENOMIC DNA]</scope>
    <source>
        <strain evidence="13 14">ATCC 30569</strain>
    </source>
</reference>
<evidence type="ECO:0000256" key="3">
    <source>
        <dbReference type="ARBA" id="ARBA00022741"/>
    </source>
</evidence>
<dbReference type="Pfam" id="PF00702">
    <property type="entry name" value="Hydrolase"/>
    <property type="match status" value="1"/>
</dbReference>
<keyword evidence="5" id="KW-1278">Translocase</keyword>
<feature type="transmembrane region" description="Helical" evidence="9">
    <location>
        <begin position="908"/>
        <end position="931"/>
    </location>
</feature>
<evidence type="ECO:0000313" key="14">
    <source>
        <dbReference type="Proteomes" id="UP000816034"/>
    </source>
</evidence>
<sequence length="1068" mass="119699">MALQPKHSLNDQPLVNDQNGKEEPSNTPSVVQEEEAIPIGSEIVDVQETSINASPSEIITEDHEKEAHVPSKFKGVPYYRMDIEELYSTLLSADFQSEPILQNTSDVTDHPEATSHQEENSLRSSQGHINGTTHRSNFGSHIFEETGLIDEQVRRQREKYGENNLFTKLVEKSNSKLSFWRVFISEVREPMILLLFIVGILYVIWDDSIWNGLVIFICIILMVIVEVINEYRSKKGVQQLKSTFEMSKKCTVRRNRELKIINVTELVPGDVIRLNVGQVLPADVRLFNTESKKINIQVDQSALTGESLLCNKHGDVINTTNEISTIECNNIVFAGTYVVKGKAFGVVISTGCDNTQLGSVLNLLEKANEKEKKTELQKTMKELAKYLTIASISITAIIVIVGWIRGFEWRRMLLAGLSVMFATIPEELPIIIKSVLALGSLQLSKKNLLIKKLHVPESMATTTHILTDKTGTMTKNCLQLTEVHQLDENGNLSCVYRHKTKRENTKFLSDWILDWLLAGSSFSSGVDELDDPFEKSVVEELSTLGDTFTKILERRNQSHVKLMEEICFDHQKGFSSIVLSSDMSSKMIYSKGIPEKILDICNRFQASSDRNLVLELSEDSKQSLTNYLEKATARGMRVIGLCRENDNSERIFTCLLSFIDPIRPGVKQAIKQCKEAGIRVVMISGDHTNTAVAVADECGLLQFHPKKGADEEEEIELGESASEKKKQCIEGKDVDENVDFDNEVCVVSRATPKNKYDIVDLLRNKYNYNVIVSGDGINDAAALANATVGVAMGKSGVDLAKESADVILTDDNFSTIVTGIIEGRKLYENLRKSIQFYLSCKMTLVSLFIVNIIIGGSKYVPFIPMDPIQIILLELFSDIGAATAFVIESEEEDIMKKPPKKDKQFVDATFLCHIATGSASLFISVLLSYLIGAFLLGPMYNLDSKAHEQYSQSMAMMAWLIGHVTLAFNMRTTTSPLFIHGLFTNVMMNIWIAVVGISVFILQLFTPLSTALKIQNLGLLGWTIILLLSVLCICWQEVYKWLRRGFTLLFQGRVMNVSRQLMDCFSRQ</sequence>
<evidence type="ECO:0000259" key="11">
    <source>
        <dbReference type="Pfam" id="PF00689"/>
    </source>
</evidence>
<keyword evidence="6 9" id="KW-1133">Transmembrane helix</keyword>
<evidence type="ECO:0000313" key="13">
    <source>
        <dbReference type="EMBL" id="KAG2391984.1"/>
    </source>
</evidence>
<feature type="transmembrane region" description="Helical" evidence="9">
    <location>
        <begin position="386"/>
        <end position="406"/>
    </location>
</feature>
<accession>A0AA88H1G1</accession>
<dbReference type="Pfam" id="PF00690">
    <property type="entry name" value="Cation_ATPase_N"/>
    <property type="match status" value="1"/>
</dbReference>
<dbReference type="SUPFAM" id="SSF81653">
    <property type="entry name" value="Calcium ATPase, transduction domain A"/>
    <property type="match status" value="1"/>
</dbReference>
<feature type="compositionally biased region" description="Basic and acidic residues" evidence="8">
    <location>
        <begin position="107"/>
        <end position="121"/>
    </location>
</feature>
<dbReference type="GO" id="GO:0005524">
    <property type="term" value="F:ATP binding"/>
    <property type="evidence" value="ECO:0007669"/>
    <property type="project" value="UniProtKB-KW"/>
</dbReference>
<evidence type="ECO:0000256" key="9">
    <source>
        <dbReference type="SAM" id="Phobius"/>
    </source>
</evidence>
<dbReference type="Pfam" id="PF00689">
    <property type="entry name" value="Cation_ATPase_C"/>
    <property type="match status" value="1"/>
</dbReference>
<dbReference type="Gene3D" id="3.40.50.1000">
    <property type="entry name" value="HAD superfamily/HAD-like"/>
    <property type="match status" value="2"/>
</dbReference>
<feature type="transmembrane region" description="Helical" evidence="9">
    <location>
        <begin position="951"/>
        <end position="970"/>
    </location>
</feature>
<dbReference type="GO" id="GO:1990573">
    <property type="term" value="P:potassium ion import across plasma membrane"/>
    <property type="evidence" value="ECO:0007669"/>
    <property type="project" value="TreeGrafter"/>
</dbReference>
<evidence type="ECO:0000259" key="12">
    <source>
        <dbReference type="Pfam" id="PF00690"/>
    </source>
</evidence>
<dbReference type="InterPro" id="IPR004014">
    <property type="entry name" value="ATPase_P-typ_cation-transptr_N"/>
</dbReference>
<feature type="transmembrane region" description="Helical" evidence="9">
    <location>
        <begin position="182"/>
        <end position="203"/>
    </location>
</feature>
<dbReference type="InterPro" id="IPR059000">
    <property type="entry name" value="ATPase_P-type_domA"/>
</dbReference>
<dbReference type="GO" id="GO:0036376">
    <property type="term" value="P:sodium ion export across plasma membrane"/>
    <property type="evidence" value="ECO:0007669"/>
    <property type="project" value="TreeGrafter"/>
</dbReference>
<feature type="compositionally biased region" description="Polar residues" evidence="8">
    <location>
        <begin position="122"/>
        <end position="138"/>
    </location>
</feature>
<protein>
    <submittedName>
        <fullName evidence="13">Uncharacterized protein</fullName>
    </submittedName>
</protein>
<organism evidence="13 14">
    <name type="scientific">Naegleria lovaniensis</name>
    <name type="common">Amoeba</name>
    <dbReference type="NCBI Taxonomy" id="51637"/>
    <lineage>
        <taxon>Eukaryota</taxon>
        <taxon>Discoba</taxon>
        <taxon>Heterolobosea</taxon>
        <taxon>Tetramitia</taxon>
        <taxon>Eutetramitia</taxon>
        <taxon>Vahlkampfiidae</taxon>
        <taxon>Naegleria</taxon>
    </lineage>
</organism>
<evidence type="ECO:0000256" key="4">
    <source>
        <dbReference type="ARBA" id="ARBA00022840"/>
    </source>
</evidence>
<dbReference type="Proteomes" id="UP000816034">
    <property type="component" value="Unassembled WGS sequence"/>
</dbReference>
<dbReference type="SFLD" id="SFLDS00003">
    <property type="entry name" value="Haloacid_Dehalogenase"/>
    <property type="match status" value="1"/>
</dbReference>
<feature type="region of interest" description="Disordered" evidence="8">
    <location>
        <begin position="1"/>
        <end position="40"/>
    </location>
</feature>
<dbReference type="PRINTS" id="PR00119">
    <property type="entry name" value="CATATPASE"/>
</dbReference>
<dbReference type="GO" id="GO:0030007">
    <property type="term" value="P:intracellular potassium ion homeostasis"/>
    <property type="evidence" value="ECO:0007669"/>
    <property type="project" value="TreeGrafter"/>
</dbReference>
<evidence type="ECO:0000256" key="1">
    <source>
        <dbReference type="ARBA" id="ARBA00004141"/>
    </source>
</evidence>
<feature type="region of interest" description="Disordered" evidence="8">
    <location>
        <begin position="105"/>
        <end position="138"/>
    </location>
</feature>
<dbReference type="PROSITE" id="PS00154">
    <property type="entry name" value="ATPASE_E1_E2"/>
    <property type="match status" value="1"/>
</dbReference>
<dbReference type="SUPFAM" id="SSF56784">
    <property type="entry name" value="HAD-like"/>
    <property type="match status" value="1"/>
</dbReference>
<dbReference type="SFLD" id="SFLDG00002">
    <property type="entry name" value="C1.7:_P-type_atpase_like"/>
    <property type="match status" value="1"/>
</dbReference>
<dbReference type="PANTHER" id="PTHR43294">
    <property type="entry name" value="SODIUM/POTASSIUM-TRANSPORTING ATPASE SUBUNIT ALPHA"/>
    <property type="match status" value="1"/>
</dbReference>
<dbReference type="InterPro" id="IPR023298">
    <property type="entry name" value="ATPase_P-typ_TM_dom_sf"/>
</dbReference>
<dbReference type="SUPFAM" id="SSF81665">
    <property type="entry name" value="Calcium ATPase, transmembrane domain M"/>
    <property type="match status" value="1"/>
</dbReference>
<feature type="domain" description="P-type ATPase A" evidence="10">
    <location>
        <begin position="247"/>
        <end position="364"/>
    </location>
</feature>
<keyword evidence="3" id="KW-0547">Nucleotide-binding</keyword>
<evidence type="ECO:0000256" key="6">
    <source>
        <dbReference type="ARBA" id="ARBA00022989"/>
    </source>
</evidence>
<evidence type="ECO:0000256" key="7">
    <source>
        <dbReference type="ARBA" id="ARBA00023136"/>
    </source>
</evidence>
<feature type="transmembrane region" description="Helical" evidence="9">
    <location>
        <begin position="834"/>
        <end position="856"/>
    </location>
</feature>
<dbReference type="EMBL" id="PYSW02000006">
    <property type="protein sequence ID" value="KAG2391984.1"/>
    <property type="molecule type" value="Genomic_DNA"/>
</dbReference>
<dbReference type="InterPro" id="IPR001757">
    <property type="entry name" value="P_typ_ATPase"/>
</dbReference>
<dbReference type="GO" id="GO:1902600">
    <property type="term" value="P:proton transmembrane transport"/>
    <property type="evidence" value="ECO:0007669"/>
    <property type="project" value="TreeGrafter"/>
</dbReference>